<feature type="region of interest" description="Disordered" evidence="1">
    <location>
        <begin position="867"/>
        <end position="931"/>
    </location>
</feature>
<keyword evidence="2" id="KW-1133">Transmembrane helix</keyword>
<proteinExistence type="predicted"/>
<gene>
    <name evidence="4" type="ORF">HKI87_05g38930</name>
</gene>
<dbReference type="EMBL" id="CP151505">
    <property type="protein sequence ID" value="WZN62357.1"/>
    <property type="molecule type" value="Genomic_DNA"/>
</dbReference>
<evidence type="ECO:0000313" key="5">
    <source>
        <dbReference type="Proteomes" id="UP001472866"/>
    </source>
</evidence>
<organism evidence="4 5">
    <name type="scientific">Chloropicon roscoffensis</name>
    <dbReference type="NCBI Taxonomy" id="1461544"/>
    <lineage>
        <taxon>Eukaryota</taxon>
        <taxon>Viridiplantae</taxon>
        <taxon>Chlorophyta</taxon>
        <taxon>Chloropicophyceae</taxon>
        <taxon>Chloropicales</taxon>
        <taxon>Chloropicaceae</taxon>
        <taxon>Chloropicon</taxon>
    </lineage>
</organism>
<name>A0AAX4P8M4_9CHLO</name>
<sequence>MATSLGLTRASRPLAALAVLLFLACASGLASATQEASLRSTRGPPGARAGEKTLPWDLIKAGKVPTLVVGGQVGAQVGSDSRLVDRLRTRRNARLAEDAELGMQERDLATGRSLSNVFDWLSDIWENIRDKVLGAWGDFLASPLVQNFTEKLDNIGLQISSSAFYNKVGEAIERLEEAVQVDFEIPDFVDSIIDGLKNSTRAETFLAYMKNELSETFDMDLLEEIVNGTIEELNLRTVAEHLNLDQVEGVVNKIVRKFRSAKRKGYFVEAIKEEIEGSFDKIGDVIGDVGEALEDLGDFAEGIGDFAEDVADVAEDAFVSVRGVTKKVLAHLKNSTLLDIDVEAMFKKLMDKIEQIDIDLDKFDWSVALKIVEYGESERGLNIDQLLQDAVQDLVQDLQSPNSSVADLIGEVDDEFGDKIQSLLDKVNSGDYADLKLWSKLSVFAEIFGVREILFNDAQASENYGAVEVGGLSQTFEDYNDEQVNKPTKLIDYLRAIFEVFLATDSYSRPKAMIKCVVGFPTKPIPCFSVLIDLIVHAKEMKWSDVLSLVMDSFGLLFGGGKKYDVPVTLKENNYLEKASLVFGMKVKIPGGGGGLKEKALKALIEILAQKTKIPSAKVFLQTLLYAVTSKWEVRAAKEGGQPGEIMDYGEVYYDSQKKESIRQAFAQAMNVPASGLKIDEVAQSARRRLVLRSLLQAQDPPVVTFTKTLSPDGLSGMSQEGSPGSELQGPVDFGSFVQADAFDYVADLQLTAESVDISAELTGSTGGGVVMAVTSQELNDALAAYDGVDGVSVTEASSRVGEEGQYRRDNAINLEAMYPADSGNVKTGSSGGDDSGDQELIMIAGGCLLGVLVASSVALFVLRRQQQRKDGAAGNKPPSKTSLADKVALTPSYPAAYRNSLDDPSFRGSVNSMGDPMDRDPDLSYDSPGRVCPVMNTTAPGATTRVMNPVFVV</sequence>
<feature type="transmembrane region" description="Helical" evidence="2">
    <location>
        <begin position="841"/>
        <end position="863"/>
    </location>
</feature>
<protein>
    <submittedName>
        <fullName evidence="4">Uncharacterized protein</fullName>
    </submittedName>
</protein>
<dbReference type="AlphaFoldDB" id="A0AAX4P8M4"/>
<evidence type="ECO:0000256" key="3">
    <source>
        <dbReference type="SAM" id="SignalP"/>
    </source>
</evidence>
<accession>A0AAX4P8M4</accession>
<reference evidence="4 5" key="1">
    <citation type="submission" date="2024-03" db="EMBL/GenBank/DDBJ databases">
        <title>Complete genome sequence of the green alga Chloropicon roscoffensis RCC1871.</title>
        <authorList>
            <person name="Lemieux C."/>
            <person name="Pombert J.-F."/>
            <person name="Otis C."/>
            <person name="Turmel M."/>
        </authorList>
    </citation>
    <scope>NUCLEOTIDE SEQUENCE [LARGE SCALE GENOMIC DNA]</scope>
    <source>
        <strain evidence="4 5">RCC1871</strain>
    </source>
</reference>
<feature type="chain" id="PRO_5043847807" evidence="3">
    <location>
        <begin position="33"/>
        <end position="954"/>
    </location>
</feature>
<evidence type="ECO:0000256" key="1">
    <source>
        <dbReference type="SAM" id="MobiDB-lite"/>
    </source>
</evidence>
<feature type="signal peptide" evidence="3">
    <location>
        <begin position="1"/>
        <end position="32"/>
    </location>
</feature>
<dbReference type="Proteomes" id="UP001472866">
    <property type="component" value="Chromosome 05"/>
</dbReference>
<keyword evidence="2" id="KW-0812">Transmembrane</keyword>
<evidence type="ECO:0000313" key="4">
    <source>
        <dbReference type="EMBL" id="WZN62357.1"/>
    </source>
</evidence>
<evidence type="ECO:0000256" key="2">
    <source>
        <dbReference type="SAM" id="Phobius"/>
    </source>
</evidence>
<keyword evidence="3" id="KW-0732">Signal</keyword>
<keyword evidence="5" id="KW-1185">Reference proteome</keyword>
<keyword evidence="2" id="KW-0472">Membrane</keyword>